<evidence type="ECO:0000313" key="2">
    <source>
        <dbReference type="EMBL" id="KKS42352.1"/>
    </source>
</evidence>
<reference evidence="2 3" key="1">
    <citation type="journal article" date="2015" name="Nature">
        <title>rRNA introns, odd ribosomes, and small enigmatic genomes across a large radiation of phyla.</title>
        <authorList>
            <person name="Brown C.T."/>
            <person name="Hug L.A."/>
            <person name="Thomas B.C."/>
            <person name="Sharon I."/>
            <person name="Castelle C.J."/>
            <person name="Singh A."/>
            <person name="Wilkins M.J."/>
            <person name="Williams K.H."/>
            <person name="Banfield J.F."/>
        </authorList>
    </citation>
    <scope>NUCLEOTIDE SEQUENCE [LARGE SCALE GENOMIC DNA]</scope>
</reference>
<evidence type="ECO:0000256" key="1">
    <source>
        <dbReference type="SAM" id="MobiDB-lite"/>
    </source>
</evidence>
<feature type="region of interest" description="Disordered" evidence="1">
    <location>
        <begin position="1"/>
        <end position="37"/>
    </location>
</feature>
<feature type="compositionally biased region" description="Basic residues" evidence="1">
    <location>
        <begin position="22"/>
        <end position="37"/>
    </location>
</feature>
<name>A0A0G0Z0N1_9BACT</name>
<gene>
    <name evidence="2" type="ORF">UV02_C0017G0011</name>
</gene>
<dbReference type="Proteomes" id="UP000034516">
    <property type="component" value="Unassembled WGS sequence"/>
</dbReference>
<protein>
    <submittedName>
        <fullName evidence="2">Uncharacterized protein</fullName>
    </submittedName>
</protein>
<evidence type="ECO:0000313" key="3">
    <source>
        <dbReference type="Proteomes" id="UP000034516"/>
    </source>
</evidence>
<comment type="caution">
    <text evidence="2">The sequence shown here is derived from an EMBL/GenBank/DDBJ whole genome shotgun (WGS) entry which is preliminary data.</text>
</comment>
<organism evidence="2 3">
    <name type="scientific">Candidatus Kuenenbacteria bacterium GW2011_GWA2_42_15</name>
    <dbReference type="NCBI Taxonomy" id="1618677"/>
    <lineage>
        <taxon>Bacteria</taxon>
        <taxon>Candidatus Kueneniibacteriota</taxon>
    </lineage>
</organism>
<accession>A0A0G0Z0N1</accession>
<proteinExistence type="predicted"/>
<feature type="non-terminal residue" evidence="2">
    <location>
        <position position="1"/>
    </location>
</feature>
<sequence length="37" mass="4211">PGIMADEIGEAALKVSKEEKPRTKKERKPVKKFSKKK</sequence>
<dbReference type="EMBL" id="LCCW01000017">
    <property type="protein sequence ID" value="KKS42352.1"/>
    <property type="molecule type" value="Genomic_DNA"/>
</dbReference>
<dbReference type="AlphaFoldDB" id="A0A0G0Z0N1"/>